<evidence type="ECO:0000256" key="9">
    <source>
        <dbReference type="ARBA" id="ARBA00044504"/>
    </source>
</evidence>
<evidence type="ECO:0000313" key="13">
    <source>
        <dbReference type="Proteomes" id="UP000653305"/>
    </source>
</evidence>
<keyword evidence="13" id="KW-1185">Reference proteome</keyword>
<comment type="subcellular location">
    <subcellularLocation>
        <location evidence="1">Membrane</location>
        <topology evidence="1">Multi-pass membrane protein</topology>
    </subcellularLocation>
</comment>
<dbReference type="Proteomes" id="UP000653305">
    <property type="component" value="Unassembled WGS sequence"/>
</dbReference>
<dbReference type="OrthoDB" id="5296287at2759"/>
<comment type="similarity">
    <text evidence="9">Belongs to the major facilitator superfamily. Phosphate:H(+) symporter (TC 2.A.1.9) family.</text>
</comment>
<dbReference type="PANTHER" id="PTHR23500">
    <property type="entry name" value="SOLUTE CARRIER FAMILY 2, FACILITATED GLUCOSE TRANSPORTER"/>
    <property type="match status" value="1"/>
</dbReference>
<dbReference type="EMBL" id="BMAC01001025">
    <property type="protein sequence ID" value="GFQ05165.1"/>
    <property type="molecule type" value="Genomic_DNA"/>
</dbReference>
<keyword evidence="5 10" id="KW-0812">Transmembrane</keyword>
<dbReference type="Pfam" id="PF00083">
    <property type="entry name" value="Sugar_tr"/>
    <property type="match status" value="2"/>
</dbReference>
<dbReference type="GO" id="GO:0016020">
    <property type="term" value="C:membrane"/>
    <property type="evidence" value="ECO:0007669"/>
    <property type="project" value="UniProtKB-SubCell"/>
</dbReference>
<dbReference type="InterPro" id="IPR005828">
    <property type="entry name" value="MFS_sugar_transport-like"/>
</dbReference>
<dbReference type="InterPro" id="IPR044778">
    <property type="entry name" value="MFS_STP/MST-like_plant"/>
</dbReference>
<evidence type="ECO:0000256" key="8">
    <source>
        <dbReference type="ARBA" id="ARBA00023136"/>
    </source>
</evidence>
<comment type="similarity">
    <text evidence="2">Belongs to the major facilitator superfamily. Sugar transporter (TC 2.A.1.1) family.</text>
</comment>
<evidence type="ECO:0000256" key="7">
    <source>
        <dbReference type="ARBA" id="ARBA00022989"/>
    </source>
</evidence>
<dbReference type="SUPFAM" id="SSF103473">
    <property type="entry name" value="MFS general substrate transporter"/>
    <property type="match status" value="1"/>
</dbReference>
<feature type="transmembrane region" description="Helical" evidence="10">
    <location>
        <begin position="35"/>
        <end position="55"/>
    </location>
</feature>
<evidence type="ECO:0000256" key="6">
    <source>
        <dbReference type="ARBA" id="ARBA00022847"/>
    </source>
</evidence>
<comment type="caution">
    <text evidence="12">The sequence shown here is derived from an EMBL/GenBank/DDBJ whole genome shotgun (WGS) entry which is preliminary data.</text>
</comment>
<keyword evidence="8 10" id="KW-0472">Membrane</keyword>
<evidence type="ECO:0000256" key="2">
    <source>
        <dbReference type="ARBA" id="ARBA00010992"/>
    </source>
</evidence>
<accession>A0A830D974</accession>
<organism evidence="12 13">
    <name type="scientific">Phtheirospermum japonicum</name>
    <dbReference type="NCBI Taxonomy" id="374723"/>
    <lineage>
        <taxon>Eukaryota</taxon>
        <taxon>Viridiplantae</taxon>
        <taxon>Streptophyta</taxon>
        <taxon>Embryophyta</taxon>
        <taxon>Tracheophyta</taxon>
        <taxon>Spermatophyta</taxon>
        <taxon>Magnoliopsida</taxon>
        <taxon>eudicotyledons</taxon>
        <taxon>Gunneridae</taxon>
        <taxon>Pentapetalae</taxon>
        <taxon>asterids</taxon>
        <taxon>lamiids</taxon>
        <taxon>Lamiales</taxon>
        <taxon>Orobanchaceae</taxon>
        <taxon>Orobanchaceae incertae sedis</taxon>
        <taxon>Phtheirospermum</taxon>
    </lineage>
</organism>
<dbReference type="PROSITE" id="PS00217">
    <property type="entry name" value="SUGAR_TRANSPORT_2"/>
    <property type="match status" value="1"/>
</dbReference>
<feature type="transmembrane region" description="Helical" evidence="10">
    <location>
        <begin position="352"/>
        <end position="371"/>
    </location>
</feature>
<evidence type="ECO:0000259" key="11">
    <source>
        <dbReference type="PROSITE" id="PS50850"/>
    </source>
</evidence>
<evidence type="ECO:0000256" key="1">
    <source>
        <dbReference type="ARBA" id="ARBA00004141"/>
    </source>
</evidence>
<proteinExistence type="inferred from homology"/>
<dbReference type="InterPro" id="IPR003663">
    <property type="entry name" value="Sugar/inositol_transpt"/>
</dbReference>
<feature type="transmembrane region" description="Helical" evidence="10">
    <location>
        <begin position="256"/>
        <end position="273"/>
    </location>
</feature>
<keyword evidence="4" id="KW-0762">Sugar transport</keyword>
<dbReference type="InterPro" id="IPR005829">
    <property type="entry name" value="Sugar_transporter_CS"/>
</dbReference>
<keyword evidence="3" id="KW-0813">Transport</keyword>
<dbReference type="InterPro" id="IPR036259">
    <property type="entry name" value="MFS_trans_sf"/>
</dbReference>
<reference evidence="12" key="1">
    <citation type="submission" date="2020-07" db="EMBL/GenBank/DDBJ databases">
        <title>Ethylene signaling mediates host invasion by parasitic plants.</title>
        <authorList>
            <person name="Yoshida S."/>
        </authorList>
    </citation>
    <scope>NUCLEOTIDE SEQUENCE</scope>
    <source>
        <strain evidence="12">Okayama</strain>
    </source>
</reference>
<evidence type="ECO:0000256" key="3">
    <source>
        <dbReference type="ARBA" id="ARBA00022448"/>
    </source>
</evidence>
<evidence type="ECO:0000313" key="12">
    <source>
        <dbReference type="EMBL" id="GFQ05165.1"/>
    </source>
</evidence>
<dbReference type="PANTHER" id="PTHR23500:SF30">
    <property type="entry name" value="SUGAR TRANSPORT PROTEIN 3"/>
    <property type="match status" value="1"/>
</dbReference>
<dbReference type="PRINTS" id="PR00171">
    <property type="entry name" value="SUGRTRNSPORT"/>
</dbReference>
<feature type="transmembrane region" description="Helical" evidence="10">
    <location>
        <begin position="325"/>
        <end position="345"/>
    </location>
</feature>
<dbReference type="PROSITE" id="PS50850">
    <property type="entry name" value="MFS"/>
    <property type="match status" value="1"/>
</dbReference>
<gene>
    <name evidence="12" type="ORF">PHJA_002660600</name>
</gene>
<dbReference type="AlphaFoldDB" id="A0A830D974"/>
<feature type="transmembrane region" description="Helical" evidence="10">
    <location>
        <begin position="67"/>
        <end position="85"/>
    </location>
</feature>
<name>A0A830D974_9LAMI</name>
<evidence type="ECO:0000256" key="4">
    <source>
        <dbReference type="ARBA" id="ARBA00022597"/>
    </source>
</evidence>
<protein>
    <submittedName>
        <fullName evidence="12">Hexose carrier protein hex6</fullName>
    </submittedName>
</protein>
<feature type="transmembrane region" description="Helical" evidence="10">
    <location>
        <begin position="285"/>
        <end position="305"/>
    </location>
</feature>
<keyword evidence="6" id="KW-0769">Symport</keyword>
<feature type="domain" description="Major facilitator superfamily (MFS) profile" evidence="11">
    <location>
        <begin position="1"/>
        <end position="375"/>
    </location>
</feature>
<evidence type="ECO:0000256" key="10">
    <source>
        <dbReference type="SAM" id="Phobius"/>
    </source>
</evidence>
<dbReference type="Gene3D" id="1.20.1250.20">
    <property type="entry name" value="MFS general substrate transporter like domains"/>
    <property type="match status" value="3"/>
</dbReference>
<keyword evidence="7 10" id="KW-1133">Transmembrane helix</keyword>
<evidence type="ECO:0000256" key="5">
    <source>
        <dbReference type="ARBA" id="ARBA00022692"/>
    </source>
</evidence>
<feature type="transmembrane region" description="Helical" evidence="10">
    <location>
        <begin position="221"/>
        <end position="250"/>
    </location>
</feature>
<dbReference type="GO" id="GO:0015145">
    <property type="term" value="F:monosaccharide transmembrane transporter activity"/>
    <property type="evidence" value="ECO:0007669"/>
    <property type="project" value="InterPro"/>
</dbReference>
<dbReference type="InterPro" id="IPR020846">
    <property type="entry name" value="MFS_dom"/>
</dbReference>
<sequence>MVAASGGIIFGYDVGVSGSFLFTCMNNYCKFDSQLLTTFTSSLYIAGLISSFFAAAVTRDYGRRPSIIIGGLSYMVGAILGALSLNIFMLIIGRVLLGIGLGFTNQSVPLYLSEMAPSKYRGAFNVAFQICVSIGYNSATLINYGTVRIAGGWGWRISIETPNSLIQNDVDPNEARKVLQKIRGTDDVQDELDDLIEASHASKAIKHPFKNLMRRKYRPQLVMSVLIPFFQQITGINIIAFYAPILFLTIGTGENASLLSATLLVGGIMAAKLGDHGGLNKVDALAVLILICVFMCGFGLSWGPLGWVVTSEIFPLEIRSAAQSIVVAVNLSMTFIIAQVFLAMLCHLKSAIFFFFAAWVLVMSVFVYFFLPETKNIPIERMDVVWREHFFWKRVIGSSNFPEDNKVDAAA</sequence>
<dbReference type="CDD" id="cd17361">
    <property type="entry name" value="MFS_STP"/>
    <property type="match status" value="1"/>
</dbReference>
<dbReference type="InterPro" id="IPR045262">
    <property type="entry name" value="STP/PLT_plant"/>
</dbReference>
<dbReference type="GO" id="GO:0015293">
    <property type="term" value="F:symporter activity"/>
    <property type="evidence" value="ECO:0007669"/>
    <property type="project" value="UniProtKB-KW"/>
</dbReference>